<evidence type="ECO:0000313" key="2">
    <source>
        <dbReference type="EnsemblPlants" id="EMT10736"/>
    </source>
</evidence>
<reference evidence="2" key="1">
    <citation type="submission" date="2015-06" db="UniProtKB">
        <authorList>
            <consortium name="EnsemblPlants"/>
        </authorList>
    </citation>
    <scope>IDENTIFICATION</scope>
</reference>
<dbReference type="AlphaFoldDB" id="M8B9R8"/>
<protein>
    <submittedName>
        <fullName evidence="2">Uncharacterized protein</fullName>
    </submittedName>
</protein>
<sequence>MDELDWLGIHFFYNGQFEKSRKCVSYVGGHIQVTQIHRDIVTIATVRDQLADIMMAYHVQELTDNHRLYWLFPGKNVRDGRRRSDTDANVHFMDRCITDGGVVDVYVNYEDNGAEDGQDSGSESGEEKEQNDVSNAEEDRAEENTDIDWEDEHENCSVEEDLEHESGEEKEQNDVPLVDVAQDEISDECEDLDWCPRDEDSDGNRSIILKFSYAHQDASMECTSNEGKGVHLHTLVDRERKRFNERG</sequence>
<feature type="compositionally biased region" description="Acidic residues" evidence="1">
    <location>
        <begin position="135"/>
        <end position="163"/>
    </location>
</feature>
<dbReference type="EnsemblPlants" id="EMT10736">
    <property type="protein sequence ID" value="EMT10736"/>
    <property type="gene ID" value="F775_21980"/>
</dbReference>
<proteinExistence type="predicted"/>
<accession>M8B9R8</accession>
<feature type="compositionally biased region" description="Basic and acidic residues" evidence="1">
    <location>
        <begin position="164"/>
        <end position="173"/>
    </location>
</feature>
<organism evidence="2">
    <name type="scientific">Aegilops tauschii</name>
    <name type="common">Tausch's goatgrass</name>
    <name type="synonym">Aegilops squarrosa</name>
    <dbReference type="NCBI Taxonomy" id="37682"/>
    <lineage>
        <taxon>Eukaryota</taxon>
        <taxon>Viridiplantae</taxon>
        <taxon>Streptophyta</taxon>
        <taxon>Embryophyta</taxon>
        <taxon>Tracheophyta</taxon>
        <taxon>Spermatophyta</taxon>
        <taxon>Magnoliopsida</taxon>
        <taxon>Liliopsida</taxon>
        <taxon>Poales</taxon>
        <taxon>Poaceae</taxon>
        <taxon>BOP clade</taxon>
        <taxon>Pooideae</taxon>
        <taxon>Triticodae</taxon>
        <taxon>Triticeae</taxon>
        <taxon>Triticinae</taxon>
        <taxon>Aegilops</taxon>
    </lineage>
</organism>
<evidence type="ECO:0000256" key="1">
    <source>
        <dbReference type="SAM" id="MobiDB-lite"/>
    </source>
</evidence>
<name>M8B9R8_AEGTA</name>
<feature type="region of interest" description="Disordered" evidence="1">
    <location>
        <begin position="111"/>
        <end position="174"/>
    </location>
</feature>